<feature type="region of interest" description="Disordered" evidence="1">
    <location>
        <begin position="135"/>
        <end position="228"/>
    </location>
</feature>
<protein>
    <submittedName>
        <fullName evidence="2">Uncharacterized protein</fullName>
    </submittedName>
</protein>
<feature type="region of interest" description="Disordered" evidence="1">
    <location>
        <begin position="1"/>
        <end position="21"/>
    </location>
</feature>
<proteinExistence type="predicted"/>
<evidence type="ECO:0000256" key="1">
    <source>
        <dbReference type="SAM" id="MobiDB-lite"/>
    </source>
</evidence>
<feature type="compositionally biased region" description="Polar residues" evidence="1">
    <location>
        <begin position="140"/>
        <end position="149"/>
    </location>
</feature>
<dbReference type="OrthoDB" id="2804676at2759"/>
<dbReference type="Proteomes" id="UP000053257">
    <property type="component" value="Unassembled WGS sequence"/>
</dbReference>
<dbReference type="EMBL" id="KN840822">
    <property type="protein sequence ID" value="KIP01318.1"/>
    <property type="molecule type" value="Genomic_DNA"/>
</dbReference>
<organism evidence="2 3">
    <name type="scientific">Phlebiopsis gigantea (strain 11061_1 CR5-6)</name>
    <name type="common">White-rot fungus</name>
    <name type="synonym">Peniophora gigantea</name>
    <dbReference type="NCBI Taxonomy" id="745531"/>
    <lineage>
        <taxon>Eukaryota</taxon>
        <taxon>Fungi</taxon>
        <taxon>Dikarya</taxon>
        <taxon>Basidiomycota</taxon>
        <taxon>Agaricomycotina</taxon>
        <taxon>Agaricomycetes</taxon>
        <taxon>Polyporales</taxon>
        <taxon>Phanerochaetaceae</taxon>
        <taxon>Phlebiopsis</taxon>
    </lineage>
</organism>
<feature type="compositionally biased region" description="Acidic residues" evidence="1">
    <location>
        <begin position="1"/>
        <end position="10"/>
    </location>
</feature>
<feature type="region of interest" description="Disordered" evidence="1">
    <location>
        <begin position="298"/>
        <end position="317"/>
    </location>
</feature>
<evidence type="ECO:0000313" key="3">
    <source>
        <dbReference type="Proteomes" id="UP000053257"/>
    </source>
</evidence>
<sequence>MSFLTDDDGVYEPSQDSDLFEPTSAYDLREVRQSAIPAQHEIALLFCSGGALNSQTSDTQYIEGLYSDGTNYYGLPAPPATLHDVELRRELHLPEEGPKKMFRSVAIQTEVEGGVGKSCEGPGWCSCRCHEKADGEDSDMPQQLNSGYSAATGPQHECDDDLQVKAEGKSPSAASYSPDMSDKSKLPQVKQWAWADSSSEAEDGRLEDHKSVSSTGSQSVSESSAASSRYMVLADEVTGRMVCLDTHEQSQLEVSIDPCPRVPALNLDLSTQDQRYWGRFRERHNGTDVEYYLADSDDASDSEDLDTKRSHKRACIG</sequence>
<evidence type="ECO:0000313" key="2">
    <source>
        <dbReference type="EMBL" id="KIP01318.1"/>
    </source>
</evidence>
<keyword evidence="3" id="KW-1185">Reference proteome</keyword>
<name>A0A0C3P9I2_PHLG1</name>
<dbReference type="AlphaFoldDB" id="A0A0C3P9I2"/>
<gene>
    <name evidence="2" type="ORF">PHLGIDRAFT_123454</name>
</gene>
<accession>A0A0C3P9I2</accession>
<feature type="compositionally biased region" description="Basic and acidic residues" evidence="1">
    <location>
        <begin position="202"/>
        <end position="211"/>
    </location>
</feature>
<feature type="compositionally biased region" description="Low complexity" evidence="1">
    <location>
        <begin position="212"/>
        <end position="228"/>
    </location>
</feature>
<reference evidence="2 3" key="1">
    <citation type="journal article" date="2014" name="PLoS Genet.">
        <title>Analysis of the Phlebiopsis gigantea genome, transcriptome and secretome provides insight into its pioneer colonization strategies of wood.</title>
        <authorList>
            <person name="Hori C."/>
            <person name="Ishida T."/>
            <person name="Igarashi K."/>
            <person name="Samejima M."/>
            <person name="Suzuki H."/>
            <person name="Master E."/>
            <person name="Ferreira P."/>
            <person name="Ruiz-Duenas F.J."/>
            <person name="Held B."/>
            <person name="Canessa P."/>
            <person name="Larrondo L.F."/>
            <person name="Schmoll M."/>
            <person name="Druzhinina I.S."/>
            <person name="Kubicek C.P."/>
            <person name="Gaskell J.A."/>
            <person name="Kersten P."/>
            <person name="St John F."/>
            <person name="Glasner J."/>
            <person name="Sabat G."/>
            <person name="Splinter BonDurant S."/>
            <person name="Syed K."/>
            <person name="Yadav J."/>
            <person name="Mgbeahuruike A.C."/>
            <person name="Kovalchuk A."/>
            <person name="Asiegbu F.O."/>
            <person name="Lackner G."/>
            <person name="Hoffmeister D."/>
            <person name="Rencoret J."/>
            <person name="Gutierrez A."/>
            <person name="Sun H."/>
            <person name="Lindquist E."/>
            <person name="Barry K."/>
            <person name="Riley R."/>
            <person name="Grigoriev I.V."/>
            <person name="Henrissat B."/>
            <person name="Kues U."/>
            <person name="Berka R.M."/>
            <person name="Martinez A.T."/>
            <person name="Covert S.F."/>
            <person name="Blanchette R.A."/>
            <person name="Cullen D."/>
        </authorList>
    </citation>
    <scope>NUCLEOTIDE SEQUENCE [LARGE SCALE GENOMIC DNA]</scope>
    <source>
        <strain evidence="2 3">11061_1 CR5-6</strain>
    </source>
</reference>
<dbReference type="HOGENOM" id="CLU_877465_0_0_1"/>